<gene>
    <name evidence="2" type="ORF">KVV02_005998</name>
</gene>
<comment type="caution">
    <text evidence="2">The sequence shown here is derived from an EMBL/GenBank/DDBJ whole genome shotgun (WGS) entry which is preliminary data.</text>
</comment>
<evidence type="ECO:0008006" key="4">
    <source>
        <dbReference type="Google" id="ProtNLM"/>
    </source>
</evidence>
<name>A0A9P8IFI0_MORAP</name>
<sequence>MDQSSMEQRAEQTPGIITVVDQSDEEEEEALVALRNLPKFEPLVAPEAASHFSLSSVFGALATSSDTRHDASERAFNPNVMVDILVQMNAHNKKCALDIQDYQRSLGIKMKALDEFTTGAVQELSSIHQQAKTHADHLLSVHALSKQAQITTTLLHGIVDRLTTISDFLDVETGSERKPSPDYLPNLYNYLHQTSPAHSEREPTGLALLGKGSSSSSSSSRRTNQPRQNPTRNTAALSIPKARASMALVSSALSYLTMSDPSELDQLSAHSTLVHASRNAIPENPPTVTTLTGTSVSTNVGHTSLQQQLQQHNTPQQTSLRASDNLRRLANKSPSHAASTHQYRGRFI</sequence>
<reference evidence="2" key="1">
    <citation type="submission" date="2021-07" db="EMBL/GenBank/DDBJ databases">
        <title>Draft genome of Mortierella alpina, strain LL118, isolated from an aspen leaf litter sample.</title>
        <authorList>
            <person name="Yang S."/>
            <person name="Vinatzer B.A."/>
        </authorList>
    </citation>
    <scope>NUCLEOTIDE SEQUENCE</scope>
    <source>
        <strain evidence="2">LL118</strain>
    </source>
</reference>
<feature type="compositionally biased region" description="Polar residues" evidence="1">
    <location>
        <begin position="221"/>
        <end position="236"/>
    </location>
</feature>
<evidence type="ECO:0000313" key="2">
    <source>
        <dbReference type="EMBL" id="KAG9327422.1"/>
    </source>
</evidence>
<dbReference type="AlphaFoldDB" id="A0A9P8IFI0"/>
<accession>A0A9P8IFI0</accession>
<dbReference type="EMBL" id="JAIFTL010000005">
    <property type="protein sequence ID" value="KAG9327422.1"/>
    <property type="molecule type" value="Genomic_DNA"/>
</dbReference>
<proteinExistence type="predicted"/>
<protein>
    <recommendedName>
        <fullName evidence="4">BLOC-1-related complex subunit 5</fullName>
    </recommendedName>
</protein>
<evidence type="ECO:0000256" key="1">
    <source>
        <dbReference type="SAM" id="MobiDB-lite"/>
    </source>
</evidence>
<organism evidence="2 3">
    <name type="scientific">Mortierella alpina</name>
    <name type="common">Oleaginous fungus</name>
    <name type="synonym">Mortierella renispora</name>
    <dbReference type="NCBI Taxonomy" id="64518"/>
    <lineage>
        <taxon>Eukaryota</taxon>
        <taxon>Fungi</taxon>
        <taxon>Fungi incertae sedis</taxon>
        <taxon>Mucoromycota</taxon>
        <taxon>Mortierellomycotina</taxon>
        <taxon>Mortierellomycetes</taxon>
        <taxon>Mortierellales</taxon>
        <taxon>Mortierellaceae</taxon>
        <taxon>Mortierella</taxon>
    </lineage>
</organism>
<dbReference type="Proteomes" id="UP000717515">
    <property type="component" value="Unassembled WGS sequence"/>
</dbReference>
<feature type="region of interest" description="Disordered" evidence="1">
    <location>
        <begin position="195"/>
        <end position="237"/>
    </location>
</feature>
<evidence type="ECO:0000313" key="3">
    <source>
        <dbReference type="Proteomes" id="UP000717515"/>
    </source>
</evidence>